<reference evidence="2 3" key="1">
    <citation type="journal article" date="2014" name="Genome Announc.">
        <title>Draft Genome Sequence of Amycolatopsis lurida NRRL 2430, Producer of the Glycopeptide Family Antibiotic Ristocetin.</title>
        <authorList>
            <person name="Kwun M.J."/>
            <person name="Hong H.J."/>
        </authorList>
    </citation>
    <scope>NUCLEOTIDE SEQUENCE [LARGE SCALE GENOMIC DNA]</scope>
    <source>
        <strain evidence="2 3">NRRL 2430</strain>
    </source>
</reference>
<dbReference type="Pfam" id="PF13468">
    <property type="entry name" value="Glyoxalase_3"/>
    <property type="match status" value="1"/>
</dbReference>
<dbReference type="InterPro" id="IPR025870">
    <property type="entry name" value="Glyoxalase-like_dom"/>
</dbReference>
<dbReference type="AlphaFoldDB" id="A0A2P2FFU0"/>
<proteinExistence type="predicted"/>
<name>A0A2P2FFU0_AMYLU</name>
<evidence type="ECO:0000313" key="2">
    <source>
        <dbReference type="EMBL" id="KFU75574.1"/>
    </source>
</evidence>
<dbReference type="RefSeq" id="WP_034323923.1">
    <property type="nucleotide sequence ID" value="NZ_JFBM01000062.1"/>
</dbReference>
<dbReference type="InterPro" id="IPR029068">
    <property type="entry name" value="Glyas_Bleomycin-R_OHBP_Dase"/>
</dbReference>
<sequence>MNCSHVLLKVDDLHQAVRDFRKLGFTVDYASAGRKARQAHIWFSSGPIVELLSTPPGASLMTVPLNLAFGRGAGARMTRWARAGEGFCDAAVLAGREELRRAGRVVNWKRTKPDGSTTAFAFTYPRNDRTPFLVTPYDPPQHPANVAHANGAERVSRVLVDVAPTERAEFDRITAGGGDFELRDADVTEIRAVVLPGLNRPLDPALLHGAVFLPC</sequence>
<feature type="domain" description="Glyoxalase-like" evidence="1">
    <location>
        <begin position="5"/>
        <end position="168"/>
    </location>
</feature>
<evidence type="ECO:0000259" key="1">
    <source>
        <dbReference type="Pfam" id="PF13468"/>
    </source>
</evidence>
<accession>A0A2P2FFU0</accession>
<organism evidence="2 3">
    <name type="scientific">Amycolatopsis lurida NRRL 2430</name>
    <dbReference type="NCBI Taxonomy" id="1460371"/>
    <lineage>
        <taxon>Bacteria</taxon>
        <taxon>Bacillati</taxon>
        <taxon>Actinomycetota</taxon>
        <taxon>Actinomycetes</taxon>
        <taxon>Pseudonocardiales</taxon>
        <taxon>Pseudonocardiaceae</taxon>
        <taxon>Amycolatopsis</taxon>
    </lineage>
</organism>
<comment type="caution">
    <text evidence="2">The sequence shown here is derived from an EMBL/GenBank/DDBJ whole genome shotgun (WGS) entry which is preliminary data.</text>
</comment>
<evidence type="ECO:0000313" key="3">
    <source>
        <dbReference type="Proteomes" id="UP000256220"/>
    </source>
</evidence>
<dbReference type="Gene3D" id="3.10.180.10">
    <property type="entry name" value="2,3-Dihydroxybiphenyl 1,2-Dioxygenase, domain 1"/>
    <property type="match status" value="1"/>
</dbReference>
<protein>
    <recommendedName>
        <fullName evidence="1">Glyoxalase-like domain-containing protein</fullName>
    </recommendedName>
</protein>
<dbReference type="EMBL" id="JFBM01000062">
    <property type="protein sequence ID" value="KFU75574.1"/>
    <property type="molecule type" value="Genomic_DNA"/>
</dbReference>
<gene>
    <name evidence="2" type="ORF">BB31_40730</name>
</gene>
<keyword evidence="3" id="KW-1185">Reference proteome</keyword>
<dbReference type="SUPFAM" id="SSF54593">
    <property type="entry name" value="Glyoxalase/Bleomycin resistance protein/Dihydroxybiphenyl dioxygenase"/>
    <property type="match status" value="1"/>
</dbReference>
<dbReference type="Proteomes" id="UP000256220">
    <property type="component" value="Unassembled WGS sequence"/>
</dbReference>